<dbReference type="Proteomes" id="UP001642360">
    <property type="component" value="Unassembled WGS sequence"/>
</dbReference>
<dbReference type="AlphaFoldDB" id="A0ABC8TG80"/>
<gene>
    <name evidence="1" type="ORF">ILEXP_LOCUS37718</name>
</gene>
<evidence type="ECO:0000313" key="1">
    <source>
        <dbReference type="EMBL" id="CAK9168339.1"/>
    </source>
</evidence>
<sequence>MSIAQDDFRQPKEVVTSMVFTMVLITPKKIASIGAASPLLHDRSVLLSTASIDAALHCYTIGAVLHCYTPKLRVFRYFYTIVATGQRYRWVWRAGLDCEG</sequence>
<protein>
    <submittedName>
        <fullName evidence="1">Uncharacterized protein</fullName>
    </submittedName>
</protein>
<dbReference type="EMBL" id="CAUOFW020005057">
    <property type="protein sequence ID" value="CAK9168339.1"/>
    <property type="molecule type" value="Genomic_DNA"/>
</dbReference>
<organism evidence="1 2">
    <name type="scientific">Ilex paraguariensis</name>
    <name type="common">yerba mate</name>
    <dbReference type="NCBI Taxonomy" id="185542"/>
    <lineage>
        <taxon>Eukaryota</taxon>
        <taxon>Viridiplantae</taxon>
        <taxon>Streptophyta</taxon>
        <taxon>Embryophyta</taxon>
        <taxon>Tracheophyta</taxon>
        <taxon>Spermatophyta</taxon>
        <taxon>Magnoliopsida</taxon>
        <taxon>eudicotyledons</taxon>
        <taxon>Gunneridae</taxon>
        <taxon>Pentapetalae</taxon>
        <taxon>asterids</taxon>
        <taxon>campanulids</taxon>
        <taxon>Aquifoliales</taxon>
        <taxon>Aquifoliaceae</taxon>
        <taxon>Ilex</taxon>
    </lineage>
</organism>
<keyword evidence="2" id="KW-1185">Reference proteome</keyword>
<proteinExistence type="predicted"/>
<name>A0ABC8TG80_9AQUA</name>
<comment type="caution">
    <text evidence="1">The sequence shown here is derived from an EMBL/GenBank/DDBJ whole genome shotgun (WGS) entry which is preliminary data.</text>
</comment>
<evidence type="ECO:0000313" key="2">
    <source>
        <dbReference type="Proteomes" id="UP001642360"/>
    </source>
</evidence>
<accession>A0ABC8TG80</accession>
<reference evidence="1 2" key="1">
    <citation type="submission" date="2024-02" db="EMBL/GenBank/DDBJ databases">
        <authorList>
            <person name="Vignale AGUSTIN F."/>
            <person name="Sosa J E."/>
            <person name="Modenutti C."/>
        </authorList>
    </citation>
    <scope>NUCLEOTIDE SEQUENCE [LARGE SCALE GENOMIC DNA]</scope>
</reference>